<protein>
    <submittedName>
        <fullName evidence="1">Major capsid protein</fullName>
    </submittedName>
</protein>
<name>A0A8S5P823_9CAUD</name>
<dbReference type="Pfam" id="PF17236">
    <property type="entry name" value="SU10_MCP"/>
    <property type="match status" value="1"/>
</dbReference>
<sequence length="344" mass="36532">MADTFATSFGVLNYSGQLFNKGNTRTPFSTMIGGRAKTTNSVEFVTGQEYTGGSTGTQPAISESASLTAPDATVVTRAQKTNVTQIFQETVGISYGKMSNMGTLSGVNIANQTANPINELDFQVAAKMEKIRGDMEYTFINGTYNKADTDAKINKTRGMVAAIDSNKIAMANKALGLWSIADGVKKIYESNAPVNDLVLWCDATTLYQINADAANNGLTIVPAAREINGIQLSSVLTPIGTVYLYLGSYIPSGTALLLNMGVISPVFQPVPGKGNFFLEQLAKTGAGEKYQIFGQVGLDHGPEWYHCKFTGISTSFTAPTGVKTVNIQSSESAPVFTKAVTTTG</sequence>
<accession>A0A8S5P823</accession>
<organism evidence="1">
    <name type="scientific">Siphoviridae sp. ctrvp54</name>
    <dbReference type="NCBI Taxonomy" id="2825690"/>
    <lineage>
        <taxon>Viruses</taxon>
        <taxon>Duplodnaviria</taxon>
        <taxon>Heunggongvirae</taxon>
        <taxon>Uroviricota</taxon>
        <taxon>Caudoviricetes</taxon>
    </lineage>
</organism>
<evidence type="ECO:0000313" key="1">
    <source>
        <dbReference type="EMBL" id="DAE02832.1"/>
    </source>
</evidence>
<reference evidence="1" key="1">
    <citation type="journal article" date="2021" name="Proc. Natl. Acad. Sci. U.S.A.">
        <title>A Catalog of Tens of Thousands of Viruses from Human Metagenomes Reveals Hidden Associations with Chronic Diseases.</title>
        <authorList>
            <person name="Tisza M.J."/>
            <person name="Buck C.B."/>
        </authorList>
    </citation>
    <scope>NUCLEOTIDE SEQUENCE</scope>
    <source>
        <strain evidence="1">Ctrvp54</strain>
    </source>
</reference>
<dbReference type="InterPro" id="IPR035198">
    <property type="entry name" value="SU10_MCP"/>
</dbReference>
<proteinExistence type="predicted"/>
<dbReference type="EMBL" id="BK015354">
    <property type="protein sequence ID" value="DAE02832.1"/>
    <property type="molecule type" value="Genomic_DNA"/>
</dbReference>